<keyword evidence="1" id="KW-1133">Transmembrane helix</keyword>
<protein>
    <submittedName>
        <fullName evidence="2">Uncharacterized protein</fullName>
    </submittedName>
</protein>
<comment type="caution">
    <text evidence="2">The sequence shown here is derived from an EMBL/GenBank/DDBJ whole genome shotgun (WGS) entry which is preliminary data.</text>
</comment>
<dbReference type="RefSeq" id="WP_046509856.1">
    <property type="nucleotide sequence ID" value="NZ_LANI01000032.1"/>
</dbReference>
<dbReference type="Proteomes" id="UP000034491">
    <property type="component" value="Unassembled WGS sequence"/>
</dbReference>
<dbReference type="EMBL" id="LANI01000032">
    <property type="protein sequence ID" value="KKJ75428.1"/>
    <property type="molecule type" value="Genomic_DNA"/>
</dbReference>
<keyword evidence="1" id="KW-0472">Membrane</keyword>
<keyword evidence="3" id="KW-1185">Reference proteome</keyword>
<evidence type="ECO:0000313" key="3">
    <source>
        <dbReference type="Proteomes" id="UP000034491"/>
    </source>
</evidence>
<sequence length="201" mass="22194">MVEFVITAIFIGIVIYVLNDLFGGKESNYSPRSSRDEYNYKGQVSSPKTIVNQGMAPNNGKEIFNSIPMQSIARVSAIPVSEDREITDNQRNAIIELRIRPDNLTFSDAHVILNLRAVIRILIERVENKRTNALGWYEVDAAIALCAQVAVTEPAILDYCSDPKTTQGVKSERLPSGEAKKALEAIAGRSYTNISKLAGYS</sequence>
<feature type="transmembrane region" description="Helical" evidence="1">
    <location>
        <begin position="6"/>
        <end position="23"/>
    </location>
</feature>
<name>A0A0M2R7B7_9PROT</name>
<evidence type="ECO:0000313" key="2">
    <source>
        <dbReference type="EMBL" id="KKJ75428.1"/>
    </source>
</evidence>
<proteinExistence type="predicted"/>
<dbReference type="AlphaFoldDB" id="A0A0M2R7B7"/>
<reference evidence="2 3" key="1">
    <citation type="submission" date="2015-03" db="EMBL/GenBank/DDBJ databases">
        <title>Genome sequence of Kiloniella sp. P1-1, isolated from the gut microflora of Pacific white shrimp, Penaeus vannamei.</title>
        <authorList>
            <person name="Shao Z."/>
            <person name="Wang L."/>
            <person name="Li X."/>
        </authorList>
    </citation>
    <scope>NUCLEOTIDE SEQUENCE [LARGE SCALE GENOMIC DNA]</scope>
    <source>
        <strain evidence="2 3">P1-1</strain>
    </source>
</reference>
<gene>
    <name evidence="2" type="ORF">WH95_18475</name>
</gene>
<keyword evidence="1" id="KW-0812">Transmembrane</keyword>
<organism evidence="2 3">
    <name type="scientific">Kiloniella litopenaei</name>
    <dbReference type="NCBI Taxonomy" id="1549748"/>
    <lineage>
        <taxon>Bacteria</taxon>
        <taxon>Pseudomonadati</taxon>
        <taxon>Pseudomonadota</taxon>
        <taxon>Alphaproteobacteria</taxon>
        <taxon>Rhodospirillales</taxon>
        <taxon>Kiloniellaceae</taxon>
        <taxon>Kiloniella</taxon>
    </lineage>
</organism>
<accession>A0A0M2R7B7</accession>
<evidence type="ECO:0000256" key="1">
    <source>
        <dbReference type="SAM" id="Phobius"/>
    </source>
</evidence>